<dbReference type="Proteomes" id="UP001500751">
    <property type="component" value="Unassembled WGS sequence"/>
</dbReference>
<evidence type="ECO:0000313" key="4">
    <source>
        <dbReference type="EMBL" id="GAA2046765.1"/>
    </source>
</evidence>
<evidence type="ECO:0000259" key="3">
    <source>
        <dbReference type="PROSITE" id="PS50801"/>
    </source>
</evidence>
<evidence type="ECO:0000313" key="5">
    <source>
        <dbReference type="Proteomes" id="UP001500751"/>
    </source>
</evidence>
<organism evidence="4 5">
    <name type="scientific">Catenulispora yoronensis</name>
    <dbReference type="NCBI Taxonomy" id="450799"/>
    <lineage>
        <taxon>Bacteria</taxon>
        <taxon>Bacillati</taxon>
        <taxon>Actinomycetota</taxon>
        <taxon>Actinomycetes</taxon>
        <taxon>Catenulisporales</taxon>
        <taxon>Catenulisporaceae</taxon>
        <taxon>Catenulispora</taxon>
    </lineage>
</organism>
<comment type="caution">
    <text evidence="4">The sequence shown here is derived from an EMBL/GenBank/DDBJ whole genome shotgun (WGS) entry which is preliminary data.</text>
</comment>
<feature type="domain" description="STAS" evidence="3">
    <location>
        <begin position="14"/>
        <end position="112"/>
    </location>
</feature>
<protein>
    <recommendedName>
        <fullName evidence="2">Anti-sigma factor antagonist</fullName>
    </recommendedName>
</protein>
<dbReference type="SUPFAM" id="SSF52091">
    <property type="entry name" value="SpoIIaa-like"/>
    <property type="match status" value="1"/>
</dbReference>
<sequence length="117" mass="12471">MTNFKCSTRQEGPVAVVSAAGEVDLAVVNQLWDKISAQICPAAVVVLDCADVTFMDSMGLQVLVRARNHAEKQHATFALAAVPKPVSRVLRLVGLDHVFPQFSDVEAAAIAHSGQMS</sequence>
<dbReference type="PANTHER" id="PTHR33495:SF2">
    <property type="entry name" value="ANTI-SIGMA FACTOR ANTAGONIST TM_1081-RELATED"/>
    <property type="match status" value="1"/>
</dbReference>
<dbReference type="CDD" id="cd07043">
    <property type="entry name" value="STAS_anti-anti-sigma_factors"/>
    <property type="match status" value="1"/>
</dbReference>
<dbReference type="EMBL" id="BAAAQN010000041">
    <property type="protein sequence ID" value="GAA2046765.1"/>
    <property type="molecule type" value="Genomic_DNA"/>
</dbReference>
<comment type="similarity">
    <text evidence="1 2">Belongs to the anti-sigma-factor antagonist family.</text>
</comment>
<dbReference type="Gene3D" id="3.30.750.24">
    <property type="entry name" value="STAS domain"/>
    <property type="match status" value="1"/>
</dbReference>
<gene>
    <name evidence="4" type="ORF">GCM10009839_59210</name>
</gene>
<keyword evidence="5" id="KW-1185">Reference proteome</keyword>
<dbReference type="PROSITE" id="PS50801">
    <property type="entry name" value="STAS"/>
    <property type="match status" value="1"/>
</dbReference>
<name>A0ABN2UZR3_9ACTN</name>
<accession>A0ABN2UZR3</accession>
<dbReference type="RefSeq" id="WP_344668955.1">
    <property type="nucleotide sequence ID" value="NZ_BAAAQN010000041.1"/>
</dbReference>
<evidence type="ECO:0000256" key="1">
    <source>
        <dbReference type="ARBA" id="ARBA00009013"/>
    </source>
</evidence>
<dbReference type="InterPro" id="IPR003658">
    <property type="entry name" value="Anti-sigma_ant"/>
</dbReference>
<dbReference type="InterPro" id="IPR002645">
    <property type="entry name" value="STAS_dom"/>
</dbReference>
<proteinExistence type="inferred from homology"/>
<dbReference type="NCBIfam" id="TIGR00377">
    <property type="entry name" value="ant_ant_sig"/>
    <property type="match status" value="1"/>
</dbReference>
<dbReference type="PANTHER" id="PTHR33495">
    <property type="entry name" value="ANTI-SIGMA FACTOR ANTAGONIST TM_1081-RELATED-RELATED"/>
    <property type="match status" value="1"/>
</dbReference>
<evidence type="ECO:0000256" key="2">
    <source>
        <dbReference type="RuleBase" id="RU003749"/>
    </source>
</evidence>
<reference evidence="4 5" key="1">
    <citation type="journal article" date="2019" name="Int. J. Syst. Evol. Microbiol.">
        <title>The Global Catalogue of Microorganisms (GCM) 10K type strain sequencing project: providing services to taxonomists for standard genome sequencing and annotation.</title>
        <authorList>
            <consortium name="The Broad Institute Genomics Platform"/>
            <consortium name="The Broad Institute Genome Sequencing Center for Infectious Disease"/>
            <person name="Wu L."/>
            <person name="Ma J."/>
        </authorList>
    </citation>
    <scope>NUCLEOTIDE SEQUENCE [LARGE SCALE GENOMIC DNA]</scope>
    <source>
        <strain evidence="4 5">JCM 16014</strain>
    </source>
</reference>
<dbReference type="InterPro" id="IPR036513">
    <property type="entry name" value="STAS_dom_sf"/>
</dbReference>
<dbReference type="Pfam" id="PF01740">
    <property type="entry name" value="STAS"/>
    <property type="match status" value="1"/>
</dbReference>